<protein>
    <recommendedName>
        <fullName evidence="4">prolyl aminopeptidase</fullName>
        <ecNumber evidence="4">3.4.11.5</ecNumber>
    </recommendedName>
    <alternativeName>
        <fullName evidence="9">Prolyl aminopeptidase</fullName>
    </alternativeName>
</protein>
<sequence>MNRGWQDYVLVNDRKIFINVVGEGDAIIFLHGGPGSNHKFFLPHVLPLSKNYKLILYDQTGCGKSEHLLNNEYSMADEVETLEMLRKKLKLDKIHLFGESWSSILALLYATEYPENVNKLFLTAAIGISSSGYRQFSKELLKRMSILDKIKLFIIHNRMKKGKSDDRNVESYRSLLCIFI</sequence>
<keyword evidence="8" id="KW-0378">Hydrolase</keyword>
<evidence type="ECO:0000256" key="1">
    <source>
        <dbReference type="ARBA" id="ARBA00001585"/>
    </source>
</evidence>
<evidence type="ECO:0000313" key="10">
    <source>
        <dbReference type="EMBL" id="PAD85284.1"/>
    </source>
</evidence>
<dbReference type="SUPFAM" id="SSF53474">
    <property type="entry name" value="alpha/beta-Hydrolases"/>
    <property type="match status" value="1"/>
</dbReference>
<evidence type="ECO:0000256" key="9">
    <source>
        <dbReference type="ARBA" id="ARBA00029605"/>
    </source>
</evidence>
<evidence type="ECO:0000256" key="4">
    <source>
        <dbReference type="ARBA" id="ARBA00012568"/>
    </source>
</evidence>
<evidence type="ECO:0000256" key="2">
    <source>
        <dbReference type="ARBA" id="ARBA00004496"/>
    </source>
</evidence>
<comment type="caution">
    <text evidence="10">The sequence shown here is derived from an EMBL/GenBank/DDBJ whole genome shotgun (WGS) entry which is preliminary data.</text>
</comment>
<dbReference type="InterPro" id="IPR002410">
    <property type="entry name" value="Peptidase_S33"/>
</dbReference>
<evidence type="ECO:0000256" key="5">
    <source>
        <dbReference type="ARBA" id="ARBA00022438"/>
    </source>
</evidence>
<comment type="subcellular location">
    <subcellularLocation>
        <location evidence="2">Cytoplasm</location>
    </subcellularLocation>
</comment>
<dbReference type="GO" id="GO:0004177">
    <property type="term" value="F:aminopeptidase activity"/>
    <property type="evidence" value="ECO:0007669"/>
    <property type="project" value="UniProtKB-KW"/>
</dbReference>
<dbReference type="Proteomes" id="UP000216961">
    <property type="component" value="Unassembled WGS sequence"/>
</dbReference>
<keyword evidence="5" id="KW-0031">Aminopeptidase</keyword>
<comment type="catalytic activity">
    <reaction evidence="1">
        <text>Release of N-terminal proline from a peptide.</text>
        <dbReference type="EC" id="3.4.11.5"/>
    </reaction>
</comment>
<dbReference type="InterPro" id="IPR029058">
    <property type="entry name" value="AB_hydrolase_fold"/>
</dbReference>
<organism evidence="10 11">
    <name type="scientific">Niallia circulans</name>
    <name type="common">Bacillus circulans</name>
    <dbReference type="NCBI Taxonomy" id="1397"/>
    <lineage>
        <taxon>Bacteria</taxon>
        <taxon>Bacillati</taxon>
        <taxon>Bacillota</taxon>
        <taxon>Bacilli</taxon>
        <taxon>Bacillales</taxon>
        <taxon>Bacillaceae</taxon>
        <taxon>Niallia</taxon>
    </lineage>
</organism>
<dbReference type="GO" id="GO:0005737">
    <property type="term" value="C:cytoplasm"/>
    <property type="evidence" value="ECO:0007669"/>
    <property type="project" value="UniProtKB-SubCell"/>
</dbReference>
<dbReference type="InterPro" id="IPR005944">
    <property type="entry name" value="Pro_iminopeptidase"/>
</dbReference>
<keyword evidence="7" id="KW-0645">Protease</keyword>
<evidence type="ECO:0000256" key="7">
    <source>
        <dbReference type="ARBA" id="ARBA00022670"/>
    </source>
</evidence>
<dbReference type="PRINTS" id="PR00111">
    <property type="entry name" value="ABHYDROLASE"/>
</dbReference>
<evidence type="ECO:0000256" key="6">
    <source>
        <dbReference type="ARBA" id="ARBA00022490"/>
    </source>
</evidence>
<reference evidence="10 11" key="1">
    <citation type="submission" date="2017-07" db="EMBL/GenBank/DDBJ databases">
        <title>Isolation and whole genome analysis of endospore-forming bacteria from heroin.</title>
        <authorList>
            <person name="Kalinowski J."/>
            <person name="Ahrens B."/>
            <person name="Al-Dilaimi A."/>
            <person name="Winkler A."/>
            <person name="Wibberg D."/>
            <person name="Schleenbecker U."/>
            <person name="Ruckert C."/>
            <person name="Wolfel R."/>
            <person name="Grass G."/>
        </authorList>
    </citation>
    <scope>NUCLEOTIDE SEQUENCE [LARGE SCALE GENOMIC DNA]</scope>
    <source>
        <strain evidence="10 11">7521-2</strain>
    </source>
</reference>
<dbReference type="InterPro" id="IPR000073">
    <property type="entry name" value="AB_hydrolase_1"/>
</dbReference>
<dbReference type="Gene3D" id="3.40.50.1820">
    <property type="entry name" value="alpha/beta hydrolase"/>
    <property type="match status" value="1"/>
</dbReference>
<comment type="similarity">
    <text evidence="3">Belongs to the peptidase S33 family.</text>
</comment>
<dbReference type="PRINTS" id="PR00793">
    <property type="entry name" value="PROAMNOPTASE"/>
</dbReference>
<accession>A0A268FIU0</accession>
<evidence type="ECO:0000256" key="3">
    <source>
        <dbReference type="ARBA" id="ARBA00010088"/>
    </source>
</evidence>
<evidence type="ECO:0000256" key="8">
    <source>
        <dbReference type="ARBA" id="ARBA00022801"/>
    </source>
</evidence>
<evidence type="ECO:0000313" key="11">
    <source>
        <dbReference type="Proteomes" id="UP000216961"/>
    </source>
</evidence>
<dbReference type="AlphaFoldDB" id="A0A268FIU0"/>
<dbReference type="KEGG" id="bcir:C2I06_04610"/>
<keyword evidence="6" id="KW-0963">Cytoplasm</keyword>
<dbReference type="RefSeq" id="WP_095328342.1">
    <property type="nucleotide sequence ID" value="NZ_CP026031.1"/>
</dbReference>
<dbReference type="EMBL" id="NPBQ01000002">
    <property type="protein sequence ID" value="PAD85284.1"/>
    <property type="molecule type" value="Genomic_DNA"/>
</dbReference>
<dbReference type="EC" id="3.4.11.5" evidence="4"/>
<dbReference type="PANTHER" id="PTHR43722">
    <property type="entry name" value="PROLINE IMINOPEPTIDASE"/>
    <property type="match status" value="1"/>
</dbReference>
<name>A0A268FIU0_NIACI</name>
<dbReference type="Pfam" id="PF00561">
    <property type="entry name" value="Abhydrolase_1"/>
    <property type="match status" value="1"/>
</dbReference>
<dbReference type="PANTHER" id="PTHR43722:SF1">
    <property type="entry name" value="PROLINE IMINOPEPTIDASE"/>
    <property type="match status" value="1"/>
</dbReference>
<proteinExistence type="inferred from homology"/>
<gene>
    <name evidence="10" type="ORF">CHH57_00320</name>
</gene>
<dbReference type="GO" id="GO:0006508">
    <property type="term" value="P:proteolysis"/>
    <property type="evidence" value="ECO:0007669"/>
    <property type="project" value="UniProtKB-KW"/>
</dbReference>